<feature type="compositionally biased region" description="Polar residues" evidence="2">
    <location>
        <begin position="494"/>
        <end position="505"/>
    </location>
</feature>
<evidence type="ECO:0000313" key="4">
    <source>
        <dbReference type="Proteomes" id="UP000001292"/>
    </source>
</evidence>
<dbReference type="OMA" id="HNELCLS"/>
<dbReference type="AlphaFoldDB" id="B4HIK4"/>
<dbReference type="InterPro" id="IPR029071">
    <property type="entry name" value="Ubiquitin-like_domsf"/>
</dbReference>
<dbReference type="InterPro" id="IPR026939">
    <property type="entry name" value="ZNF706/At2g23090_sf"/>
</dbReference>
<dbReference type="HOGENOM" id="CLU_539997_0_0_1"/>
<dbReference type="EMBL" id="CH480815">
    <property type="protein sequence ID" value="EDW41634.1"/>
    <property type="molecule type" value="Genomic_DNA"/>
</dbReference>
<dbReference type="Gene3D" id="3.10.20.90">
    <property type="entry name" value="Phosphatidylinositol 3-kinase Catalytic Subunit, Chain A, domain 1"/>
    <property type="match status" value="1"/>
</dbReference>
<feature type="region of interest" description="Disordered" evidence="2">
    <location>
        <begin position="81"/>
        <end position="107"/>
    </location>
</feature>
<dbReference type="Gene3D" id="4.10.1050.10">
    <property type="entry name" value="At2g23090-like"/>
    <property type="match status" value="1"/>
</dbReference>
<dbReference type="PANTHER" id="PTHR15286">
    <property type="entry name" value="RAS-ASSOCIATING DOMAIN CONTAINING PROTEIN"/>
    <property type="match status" value="1"/>
</dbReference>
<dbReference type="CDD" id="cd16123">
    <property type="entry name" value="RA_RASSF7_like"/>
    <property type="match status" value="1"/>
</dbReference>
<evidence type="ECO:0000256" key="2">
    <source>
        <dbReference type="SAM" id="MobiDB-lite"/>
    </source>
</evidence>
<dbReference type="GO" id="GO:0008356">
    <property type="term" value="P:asymmetric cell division"/>
    <property type="evidence" value="ECO:0007669"/>
    <property type="project" value="EnsemblMetazoa"/>
</dbReference>
<proteinExistence type="predicted"/>
<feature type="coiled-coil region" evidence="1">
    <location>
        <begin position="426"/>
        <end position="453"/>
    </location>
</feature>
<evidence type="ECO:0000256" key="1">
    <source>
        <dbReference type="SAM" id="Coils"/>
    </source>
</evidence>
<dbReference type="InterPro" id="IPR033593">
    <property type="entry name" value="N-RASSF"/>
</dbReference>
<dbReference type="SUPFAM" id="SSF54236">
    <property type="entry name" value="Ubiquitin-like"/>
    <property type="match status" value="1"/>
</dbReference>
<sequence length="579" mass="66291">MAPQQQNSTFIDDNLDSCPSLLNLPESPILPPRRCQNQDTNNNNNNKQAAFEERLVDESPSVGEPPLAPPIPLAIPMAPAPPHRQACKNKHGRENGNAGQASRRHRSISLYGVNSTVEQGHKEIPIWMDDGEARYVSGVTNKTTCDDIIKALIDDELRNGDGFYCGNNPKDGGQRKTAAASRDYSDYIITESWGGIERCYDGNMAILPVWRAWSRVHNELRISLKHRDSFRDPLAMQLVPHSQPATGFSMYKWLKKLLHLKKGKKTPPKPTKTPPKVPNKLKEKRVHGQKQTMPNDLVLVIMPDQLYRGNENTAKSKLYKLAENRVSKQRHRRRSRHEITKASVETFRTAIPSECNNNNYNVNNCIRRRKDKPLRNSVRYKLASLHADMNVRYEKEHALTRQLTEMCRLYRLQNERYKGPEMELSVGQLQQNIEAYAEDIIKTEHELLELKNEIKHDISLINNLKRLTLEESEADAACKRGAAKVTHPSKENENTPQVAKTSNGHVDTRRSSRRRRPPRSRAKLKKQQGHSANDQKKAAQKHLSMCARCKSQMPDPKTYKQHFENKHPKNDMPEELKEV</sequence>
<dbReference type="GO" id="GO:0061803">
    <property type="term" value="C:posterior cell cortex"/>
    <property type="evidence" value="ECO:0007669"/>
    <property type="project" value="EnsemblMetazoa"/>
</dbReference>
<reference evidence="3 4" key="1">
    <citation type="journal article" date="2007" name="Nature">
        <title>Evolution of genes and genomes on the Drosophila phylogeny.</title>
        <authorList>
            <consortium name="Drosophila 12 Genomes Consortium"/>
            <person name="Clark A.G."/>
            <person name="Eisen M.B."/>
            <person name="Smith D.R."/>
            <person name="Bergman C.M."/>
            <person name="Oliver B."/>
            <person name="Markow T.A."/>
            <person name="Kaufman T.C."/>
            <person name="Kellis M."/>
            <person name="Gelbart W."/>
            <person name="Iyer V.N."/>
            <person name="Pollard D.A."/>
            <person name="Sackton T.B."/>
            <person name="Larracuente A.M."/>
            <person name="Singh N.D."/>
            <person name="Abad J.P."/>
            <person name="Abt D.N."/>
            <person name="Adryan B."/>
            <person name="Aguade M."/>
            <person name="Akashi H."/>
            <person name="Anderson W.W."/>
            <person name="Aquadro C.F."/>
            <person name="Ardell D.H."/>
            <person name="Arguello R."/>
            <person name="Artieri C.G."/>
            <person name="Barbash D.A."/>
            <person name="Barker D."/>
            <person name="Barsanti P."/>
            <person name="Batterham P."/>
            <person name="Batzoglou S."/>
            <person name="Begun D."/>
            <person name="Bhutkar A."/>
            <person name="Blanco E."/>
            <person name="Bosak S.A."/>
            <person name="Bradley R.K."/>
            <person name="Brand A.D."/>
            <person name="Brent M.R."/>
            <person name="Brooks A.N."/>
            <person name="Brown R.H."/>
            <person name="Butlin R.K."/>
            <person name="Caggese C."/>
            <person name="Calvi B.R."/>
            <person name="Bernardo de Carvalho A."/>
            <person name="Caspi A."/>
            <person name="Castrezana S."/>
            <person name="Celniker S.E."/>
            <person name="Chang J.L."/>
            <person name="Chapple C."/>
            <person name="Chatterji S."/>
            <person name="Chinwalla A."/>
            <person name="Civetta A."/>
            <person name="Clifton S.W."/>
            <person name="Comeron J.M."/>
            <person name="Costello J.C."/>
            <person name="Coyne J.A."/>
            <person name="Daub J."/>
            <person name="David R.G."/>
            <person name="Delcher A.L."/>
            <person name="Delehaunty K."/>
            <person name="Do C.B."/>
            <person name="Ebling H."/>
            <person name="Edwards K."/>
            <person name="Eickbush T."/>
            <person name="Evans J.D."/>
            <person name="Filipski A."/>
            <person name="Findeiss S."/>
            <person name="Freyhult E."/>
            <person name="Fulton L."/>
            <person name="Fulton R."/>
            <person name="Garcia A.C."/>
            <person name="Gardiner A."/>
            <person name="Garfield D.A."/>
            <person name="Garvin B.E."/>
            <person name="Gibson G."/>
            <person name="Gilbert D."/>
            <person name="Gnerre S."/>
            <person name="Godfrey J."/>
            <person name="Good R."/>
            <person name="Gotea V."/>
            <person name="Gravely B."/>
            <person name="Greenberg A.J."/>
            <person name="Griffiths-Jones S."/>
            <person name="Gross S."/>
            <person name="Guigo R."/>
            <person name="Gustafson E.A."/>
            <person name="Haerty W."/>
            <person name="Hahn M.W."/>
            <person name="Halligan D.L."/>
            <person name="Halpern A.L."/>
            <person name="Halter G.M."/>
            <person name="Han M.V."/>
            <person name="Heger A."/>
            <person name="Hillier L."/>
            <person name="Hinrichs A.S."/>
            <person name="Holmes I."/>
            <person name="Hoskins R.A."/>
            <person name="Hubisz M.J."/>
            <person name="Hultmark D."/>
            <person name="Huntley M.A."/>
            <person name="Jaffe D.B."/>
            <person name="Jagadeeshan S."/>
            <person name="Jeck W.R."/>
            <person name="Johnson J."/>
            <person name="Jones C.D."/>
            <person name="Jordan W.C."/>
            <person name="Karpen G.H."/>
            <person name="Kataoka E."/>
            <person name="Keightley P.D."/>
            <person name="Kheradpour P."/>
            <person name="Kirkness E.F."/>
            <person name="Koerich L.B."/>
            <person name="Kristiansen K."/>
            <person name="Kudrna D."/>
            <person name="Kulathinal R.J."/>
            <person name="Kumar S."/>
            <person name="Kwok R."/>
            <person name="Lander E."/>
            <person name="Langley C.H."/>
            <person name="Lapoint R."/>
            <person name="Lazzaro B.P."/>
            <person name="Lee S.J."/>
            <person name="Levesque L."/>
            <person name="Li R."/>
            <person name="Lin C.F."/>
            <person name="Lin M.F."/>
            <person name="Lindblad-Toh K."/>
            <person name="Llopart A."/>
            <person name="Long M."/>
            <person name="Low L."/>
            <person name="Lozovsky E."/>
            <person name="Lu J."/>
            <person name="Luo M."/>
            <person name="Machado C.A."/>
            <person name="Makalowski W."/>
            <person name="Marzo M."/>
            <person name="Matsuda M."/>
            <person name="Matzkin L."/>
            <person name="McAllister B."/>
            <person name="McBride C.S."/>
            <person name="McKernan B."/>
            <person name="McKernan K."/>
            <person name="Mendez-Lago M."/>
            <person name="Minx P."/>
            <person name="Mollenhauer M.U."/>
            <person name="Montooth K."/>
            <person name="Mount S.M."/>
            <person name="Mu X."/>
            <person name="Myers E."/>
            <person name="Negre B."/>
            <person name="Newfeld S."/>
            <person name="Nielsen R."/>
            <person name="Noor M.A."/>
            <person name="O'Grady P."/>
            <person name="Pachter L."/>
            <person name="Papaceit M."/>
            <person name="Parisi M.J."/>
            <person name="Parisi M."/>
            <person name="Parts L."/>
            <person name="Pedersen J.S."/>
            <person name="Pesole G."/>
            <person name="Phillippy A.M."/>
            <person name="Ponting C.P."/>
            <person name="Pop M."/>
            <person name="Porcelli D."/>
            <person name="Powell J.R."/>
            <person name="Prohaska S."/>
            <person name="Pruitt K."/>
            <person name="Puig M."/>
            <person name="Quesneville H."/>
            <person name="Ram K.R."/>
            <person name="Rand D."/>
            <person name="Rasmussen M.D."/>
            <person name="Reed L.K."/>
            <person name="Reenan R."/>
            <person name="Reily A."/>
            <person name="Remington K.A."/>
            <person name="Rieger T.T."/>
            <person name="Ritchie M.G."/>
            <person name="Robin C."/>
            <person name="Rogers Y.H."/>
            <person name="Rohde C."/>
            <person name="Rozas J."/>
            <person name="Rubenfield M.J."/>
            <person name="Ruiz A."/>
            <person name="Russo S."/>
            <person name="Salzberg S.L."/>
            <person name="Sanchez-Gracia A."/>
            <person name="Saranga D.J."/>
            <person name="Sato H."/>
            <person name="Schaeffer S.W."/>
            <person name="Schatz M.C."/>
            <person name="Schlenke T."/>
            <person name="Schwartz R."/>
            <person name="Segarra C."/>
            <person name="Singh R.S."/>
            <person name="Sirot L."/>
            <person name="Sirota M."/>
            <person name="Sisneros N.B."/>
            <person name="Smith C.D."/>
            <person name="Smith T.F."/>
            <person name="Spieth J."/>
            <person name="Stage D.E."/>
            <person name="Stark A."/>
            <person name="Stephan W."/>
            <person name="Strausberg R.L."/>
            <person name="Strempel S."/>
            <person name="Sturgill D."/>
            <person name="Sutton G."/>
            <person name="Sutton G.G."/>
            <person name="Tao W."/>
            <person name="Teichmann S."/>
            <person name="Tobari Y.N."/>
            <person name="Tomimura Y."/>
            <person name="Tsolas J.M."/>
            <person name="Valente V.L."/>
            <person name="Venter E."/>
            <person name="Venter J.C."/>
            <person name="Vicario S."/>
            <person name="Vieira F.G."/>
            <person name="Vilella A.J."/>
            <person name="Villasante A."/>
            <person name="Walenz B."/>
            <person name="Wang J."/>
            <person name="Wasserman M."/>
            <person name="Watts T."/>
            <person name="Wilson D."/>
            <person name="Wilson R.K."/>
            <person name="Wing R.A."/>
            <person name="Wolfner M.F."/>
            <person name="Wong A."/>
            <person name="Wong G.K."/>
            <person name="Wu C.I."/>
            <person name="Wu G."/>
            <person name="Yamamoto D."/>
            <person name="Yang H.P."/>
            <person name="Yang S.P."/>
            <person name="Yorke J.A."/>
            <person name="Yoshida K."/>
            <person name="Zdobnov E."/>
            <person name="Zhang P."/>
            <person name="Zhang Y."/>
            <person name="Zimin A.V."/>
            <person name="Baldwin J."/>
            <person name="Abdouelleil A."/>
            <person name="Abdulkadir J."/>
            <person name="Abebe A."/>
            <person name="Abera B."/>
            <person name="Abreu J."/>
            <person name="Acer S.C."/>
            <person name="Aftuck L."/>
            <person name="Alexander A."/>
            <person name="An P."/>
            <person name="Anderson E."/>
            <person name="Anderson S."/>
            <person name="Arachi H."/>
            <person name="Azer M."/>
            <person name="Bachantsang P."/>
            <person name="Barry A."/>
            <person name="Bayul T."/>
            <person name="Berlin A."/>
            <person name="Bessette D."/>
            <person name="Bloom T."/>
            <person name="Blye J."/>
            <person name="Boguslavskiy L."/>
            <person name="Bonnet C."/>
            <person name="Boukhgalter B."/>
            <person name="Bourzgui I."/>
            <person name="Brown A."/>
            <person name="Cahill P."/>
            <person name="Channer S."/>
            <person name="Cheshatsang Y."/>
            <person name="Chuda L."/>
            <person name="Citroen M."/>
            <person name="Collymore A."/>
            <person name="Cooke P."/>
            <person name="Costello M."/>
            <person name="D'Aco K."/>
            <person name="Daza R."/>
            <person name="De Haan G."/>
            <person name="DeGray S."/>
            <person name="DeMaso C."/>
            <person name="Dhargay N."/>
            <person name="Dooley K."/>
            <person name="Dooley E."/>
            <person name="Doricent M."/>
            <person name="Dorje P."/>
            <person name="Dorjee K."/>
            <person name="Dupes A."/>
            <person name="Elong R."/>
            <person name="Falk J."/>
            <person name="Farina A."/>
            <person name="Faro S."/>
            <person name="Ferguson D."/>
            <person name="Fisher S."/>
            <person name="Foley C.D."/>
            <person name="Franke A."/>
            <person name="Friedrich D."/>
            <person name="Gadbois L."/>
            <person name="Gearin G."/>
            <person name="Gearin C.R."/>
            <person name="Giannoukos G."/>
            <person name="Goode T."/>
            <person name="Graham J."/>
            <person name="Grandbois E."/>
            <person name="Grewal S."/>
            <person name="Gyaltsen K."/>
            <person name="Hafez N."/>
            <person name="Hagos B."/>
            <person name="Hall J."/>
            <person name="Henson C."/>
            <person name="Hollinger A."/>
            <person name="Honan T."/>
            <person name="Huard M.D."/>
            <person name="Hughes L."/>
            <person name="Hurhula B."/>
            <person name="Husby M.E."/>
            <person name="Kamat A."/>
            <person name="Kanga B."/>
            <person name="Kashin S."/>
            <person name="Khazanovich D."/>
            <person name="Kisner P."/>
            <person name="Lance K."/>
            <person name="Lara M."/>
            <person name="Lee W."/>
            <person name="Lennon N."/>
            <person name="Letendre F."/>
            <person name="LeVine R."/>
            <person name="Lipovsky A."/>
            <person name="Liu X."/>
            <person name="Liu J."/>
            <person name="Liu S."/>
            <person name="Lokyitsang T."/>
            <person name="Lokyitsang Y."/>
            <person name="Lubonja R."/>
            <person name="Lui A."/>
            <person name="MacDonald P."/>
            <person name="Magnisalis V."/>
            <person name="Maru K."/>
            <person name="Matthews C."/>
            <person name="McCusker W."/>
            <person name="McDonough S."/>
            <person name="Mehta T."/>
            <person name="Meldrim J."/>
            <person name="Meneus L."/>
            <person name="Mihai O."/>
            <person name="Mihalev A."/>
            <person name="Mihova T."/>
            <person name="Mittelman R."/>
            <person name="Mlenga V."/>
            <person name="Montmayeur A."/>
            <person name="Mulrain L."/>
            <person name="Navidi A."/>
            <person name="Naylor J."/>
            <person name="Negash T."/>
            <person name="Nguyen T."/>
            <person name="Nguyen N."/>
            <person name="Nicol R."/>
            <person name="Norbu C."/>
            <person name="Norbu N."/>
            <person name="Novod N."/>
            <person name="O'Neill B."/>
            <person name="Osman S."/>
            <person name="Markiewicz E."/>
            <person name="Oyono O.L."/>
            <person name="Patti C."/>
            <person name="Phunkhang P."/>
            <person name="Pierre F."/>
            <person name="Priest M."/>
            <person name="Raghuraman S."/>
            <person name="Rege F."/>
            <person name="Reyes R."/>
            <person name="Rise C."/>
            <person name="Rogov P."/>
            <person name="Ross K."/>
            <person name="Ryan E."/>
            <person name="Settipalli S."/>
            <person name="Shea T."/>
            <person name="Sherpa N."/>
            <person name="Shi L."/>
            <person name="Shih D."/>
            <person name="Sparrow T."/>
            <person name="Spaulding J."/>
            <person name="Stalker J."/>
            <person name="Stange-Thomann N."/>
            <person name="Stavropoulos S."/>
            <person name="Stone C."/>
            <person name="Strader C."/>
            <person name="Tesfaye S."/>
            <person name="Thomson T."/>
            <person name="Thoulutsang Y."/>
            <person name="Thoulutsang D."/>
            <person name="Topham K."/>
            <person name="Topping I."/>
            <person name="Tsamla T."/>
            <person name="Vassiliev H."/>
            <person name="Vo A."/>
            <person name="Wangchuk T."/>
            <person name="Wangdi T."/>
            <person name="Weiand M."/>
            <person name="Wilkinson J."/>
            <person name="Wilson A."/>
            <person name="Yadav S."/>
            <person name="Young G."/>
            <person name="Yu Q."/>
            <person name="Zembek L."/>
            <person name="Zhong D."/>
            <person name="Zimmer A."/>
            <person name="Zwirko Z."/>
            <person name="Jaffe D.B."/>
            <person name="Alvarez P."/>
            <person name="Brockman W."/>
            <person name="Butler J."/>
            <person name="Chin C."/>
            <person name="Gnerre S."/>
            <person name="Grabherr M."/>
            <person name="Kleber M."/>
            <person name="Mauceli E."/>
            <person name="MacCallum I."/>
        </authorList>
    </citation>
    <scope>NUCLEOTIDE SEQUENCE [LARGE SCALE GENOMIC DNA]</scope>
    <source>
        <strain evidence="4">Rob3c / Tucson 14021-0248.25</strain>
    </source>
</reference>
<organism evidence="4">
    <name type="scientific">Drosophila sechellia</name>
    <name type="common">Fruit fly</name>
    <dbReference type="NCBI Taxonomy" id="7238"/>
    <lineage>
        <taxon>Eukaryota</taxon>
        <taxon>Metazoa</taxon>
        <taxon>Ecdysozoa</taxon>
        <taxon>Arthropoda</taxon>
        <taxon>Hexapoda</taxon>
        <taxon>Insecta</taxon>
        <taxon>Pterygota</taxon>
        <taxon>Neoptera</taxon>
        <taxon>Endopterygota</taxon>
        <taxon>Diptera</taxon>
        <taxon>Brachycera</taxon>
        <taxon>Muscomorpha</taxon>
        <taxon>Ephydroidea</taxon>
        <taxon>Drosophilidae</taxon>
        <taxon>Drosophila</taxon>
        <taxon>Sophophora</taxon>
    </lineage>
</organism>
<dbReference type="GO" id="GO:0016324">
    <property type="term" value="C:apical plasma membrane"/>
    <property type="evidence" value="ECO:0007669"/>
    <property type="project" value="EnsemblMetazoa"/>
</dbReference>
<feature type="region of interest" description="Disordered" evidence="2">
    <location>
        <begin position="1"/>
        <end position="45"/>
    </location>
</feature>
<evidence type="ECO:0000313" key="3">
    <source>
        <dbReference type="EMBL" id="EDW41634.1"/>
    </source>
</evidence>
<keyword evidence="1" id="KW-0175">Coiled coil</keyword>
<gene>
    <name evidence="3" type="primary">Dsec\GM24461</name>
    <name evidence="3" type="ORF">Dsec_GM24461</name>
</gene>
<name>B4HIK4_DROSE</name>
<feature type="compositionally biased region" description="Basic residues" evidence="2">
    <location>
        <begin position="511"/>
        <end position="528"/>
    </location>
</feature>
<dbReference type="Proteomes" id="UP000001292">
    <property type="component" value="Unassembled WGS sequence"/>
</dbReference>
<dbReference type="SMR" id="B4HIK4"/>
<accession>B4HIK4</accession>
<protein>
    <submittedName>
        <fullName evidence="3">GM24461</fullName>
    </submittedName>
</protein>
<dbReference type="PhylomeDB" id="B4HIK4"/>
<keyword evidence="4" id="KW-1185">Reference proteome</keyword>
<feature type="compositionally biased region" description="Polar residues" evidence="2">
    <location>
        <begin position="1"/>
        <end position="11"/>
    </location>
</feature>
<dbReference type="PANTHER" id="PTHR15286:SF15">
    <property type="entry name" value="MERU, ISOFORM A"/>
    <property type="match status" value="1"/>
</dbReference>
<feature type="region of interest" description="Disordered" evidence="2">
    <location>
        <begin position="262"/>
        <end position="289"/>
    </location>
</feature>
<dbReference type="SUPFAM" id="SSF118359">
    <property type="entry name" value="Expressed protein At2g23090/F21P24.15"/>
    <property type="match status" value="1"/>
</dbReference>
<feature type="compositionally biased region" description="Basic and acidic residues" evidence="2">
    <location>
        <begin position="557"/>
        <end position="579"/>
    </location>
</feature>
<feature type="region of interest" description="Disordered" evidence="2">
    <location>
        <begin position="481"/>
        <end position="579"/>
    </location>
</feature>
<feature type="compositionally biased region" description="Pro residues" evidence="2">
    <location>
        <begin position="268"/>
        <end position="277"/>
    </location>
</feature>